<dbReference type="CDD" id="cd07067">
    <property type="entry name" value="HP_PGM_like"/>
    <property type="match status" value="1"/>
</dbReference>
<dbReference type="SUPFAM" id="SSF53254">
    <property type="entry name" value="Phosphoglycerate mutase-like"/>
    <property type="match status" value="1"/>
</dbReference>
<dbReference type="InterPro" id="IPR051710">
    <property type="entry name" value="Phosphatase_SH3-domain"/>
</dbReference>
<dbReference type="OrthoDB" id="414418at2759"/>
<reference evidence="1 2" key="1">
    <citation type="journal article" date="2018" name="Nat. Ecol. Evol.">
        <title>Pezizomycetes genomes reveal the molecular basis of ectomycorrhizal truffle lifestyle.</title>
        <authorList>
            <person name="Murat C."/>
            <person name="Payen T."/>
            <person name="Noel B."/>
            <person name="Kuo A."/>
            <person name="Morin E."/>
            <person name="Chen J."/>
            <person name="Kohler A."/>
            <person name="Krizsan K."/>
            <person name="Balestrini R."/>
            <person name="Da Silva C."/>
            <person name="Montanini B."/>
            <person name="Hainaut M."/>
            <person name="Levati E."/>
            <person name="Barry K.W."/>
            <person name="Belfiori B."/>
            <person name="Cichocki N."/>
            <person name="Clum A."/>
            <person name="Dockter R.B."/>
            <person name="Fauchery L."/>
            <person name="Guy J."/>
            <person name="Iotti M."/>
            <person name="Le Tacon F."/>
            <person name="Lindquist E.A."/>
            <person name="Lipzen A."/>
            <person name="Malagnac F."/>
            <person name="Mello A."/>
            <person name="Molinier V."/>
            <person name="Miyauchi S."/>
            <person name="Poulain J."/>
            <person name="Riccioni C."/>
            <person name="Rubini A."/>
            <person name="Sitrit Y."/>
            <person name="Splivallo R."/>
            <person name="Traeger S."/>
            <person name="Wang M."/>
            <person name="Zifcakova L."/>
            <person name="Wipf D."/>
            <person name="Zambonelli A."/>
            <person name="Paolocci F."/>
            <person name="Nowrousian M."/>
            <person name="Ottonello S."/>
            <person name="Baldrian P."/>
            <person name="Spatafora J.W."/>
            <person name="Henrissat B."/>
            <person name="Nagy L.G."/>
            <person name="Aury J.M."/>
            <person name="Wincker P."/>
            <person name="Grigoriev I.V."/>
            <person name="Bonfante P."/>
            <person name="Martin F.M."/>
        </authorList>
    </citation>
    <scope>NUCLEOTIDE SEQUENCE [LARGE SCALE GENOMIC DNA]</scope>
    <source>
        <strain evidence="1 2">RN42</strain>
    </source>
</reference>
<evidence type="ECO:0000313" key="2">
    <source>
        <dbReference type="Proteomes" id="UP000275078"/>
    </source>
</evidence>
<keyword evidence="2" id="KW-1185">Reference proteome</keyword>
<organism evidence="1 2">
    <name type="scientific">Ascobolus immersus RN42</name>
    <dbReference type="NCBI Taxonomy" id="1160509"/>
    <lineage>
        <taxon>Eukaryota</taxon>
        <taxon>Fungi</taxon>
        <taxon>Dikarya</taxon>
        <taxon>Ascomycota</taxon>
        <taxon>Pezizomycotina</taxon>
        <taxon>Pezizomycetes</taxon>
        <taxon>Pezizales</taxon>
        <taxon>Ascobolaceae</taxon>
        <taxon>Ascobolus</taxon>
    </lineage>
</organism>
<name>A0A3N4J2U9_ASCIM</name>
<dbReference type="EMBL" id="ML119645">
    <property type="protein sequence ID" value="RPA88204.1"/>
    <property type="molecule type" value="Genomic_DNA"/>
</dbReference>
<dbReference type="STRING" id="1160509.A0A3N4J2U9"/>
<dbReference type="PANTHER" id="PTHR16469">
    <property type="entry name" value="UBIQUITIN-ASSOCIATED AND SH3 DOMAIN-CONTAINING BA-RELATED"/>
    <property type="match status" value="1"/>
</dbReference>
<gene>
    <name evidence="1" type="ORF">BJ508DRAFT_198714</name>
</gene>
<dbReference type="Gene3D" id="3.40.50.1240">
    <property type="entry name" value="Phosphoglycerate mutase-like"/>
    <property type="match status" value="1"/>
</dbReference>
<dbReference type="AlphaFoldDB" id="A0A3N4J2U9"/>
<accession>A0A3N4J2U9</accession>
<dbReference type="Proteomes" id="UP000275078">
    <property type="component" value="Unassembled WGS sequence"/>
</dbReference>
<sequence length="237" mass="26314">MLERIYIARHGFRSTWVTDSAGNYTAVIVSPTGIPTDPPLASHGVSQAKQLASHLASLSTDVRPQRIYSSPYYRCLQTITPTADDLNLEIHLENGIGEWFGFAPFTHPGPATPERLHQFFPRIVLSGDEPIFVPRANGEKFDEVHDRCAYVLARLIEDLDREWKETGTGVKSVLLCGHAASVIAMGRALRGDVDMEVRAGTASLSEYMRVGFGGGWDMVRNGDCSFLEGGEERNWWF</sequence>
<feature type="non-terminal residue" evidence="1">
    <location>
        <position position="237"/>
    </location>
</feature>
<dbReference type="SMART" id="SM00855">
    <property type="entry name" value="PGAM"/>
    <property type="match status" value="1"/>
</dbReference>
<dbReference type="InterPro" id="IPR013078">
    <property type="entry name" value="His_Pase_superF_clade-1"/>
</dbReference>
<proteinExistence type="predicted"/>
<dbReference type="Pfam" id="PF00300">
    <property type="entry name" value="His_Phos_1"/>
    <property type="match status" value="1"/>
</dbReference>
<dbReference type="PANTHER" id="PTHR16469:SF51">
    <property type="entry name" value="TRANSCRIPTION FACTOR TAU 55 KDA SUBUNIT"/>
    <property type="match status" value="1"/>
</dbReference>
<dbReference type="InterPro" id="IPR029033">
    <property type="entry name" value="His_PPase_superfam"/>
</dbReference>
<evidence type="ECO:0000313" key="1">
    <source>
        <dbReference type="EMBL" id="RPA88204.1"/>
    </source>
</evidence>
<protein>
    <submittedName>
        <fullName evidence="1">Phosphoglycerate mutase-like protein</fullName>
    </submittedName>
</protein>